<dbReference type="PANTHER" id="PTHR28088">
    <property type="entry name" value="TRANSCRIPTIONAL ACTIVATOR HAA1-RELATED"/>
    <property type="match status" value="1"/>
</dbReference>
<reference evidence="10 11" key="1">
    <citation type="submission" date="2024-09" db="EMBL/GenBank/DDBJ databases">
        <title>Itraconazole resistance in Madurella fahalii resulting from another homologue of gene encoding cytochrome P450 14-alpha sterol demethylase (CYP51).</title>
        <authorList>
            <person name="Yoshioka I."/>
            <person name="Fahal A.H."/>
            <person name="Kaneko S."/>
            <person name="Yaguchi T."/>
        </authorList>
    </citation>
    <scope>NUCLEOTIDE SEQUENCE [LARGE SCALE GENOMIC DNA]</scope>
    <source>
        <strain evidence="10 11">IFM 68171</strain>
    </source>
</reference>
<dbReference type="EMBL" id="BAAFSV010000003">
    <property type="protein sequence ID" value="GAB1315936.1"/>
    <property type="molecule type" value="Genomic_DNA"/>
</dbReference>
<dbReference type="PROSITE" id="PS01119">
    <property type="entry name" value="COPPER_FIST_1"/>
    <property type="match status" value="1"/>
</dbReference>
<dbReference type="InterPro" id="IPR036395">
    <property type="entry name" value="Cu_fist_DNA-bd_dom_sf"/>
</dbReference>
<dbReference type="Proteomes" id="UP001628179">
    <property type="component" value="Unassembled WGS sequence"/>
</dbReference>
<protein>
    <recommendedName>
        <fullName evidence="9">Copper-fist domain-containing protein</fullName>
    </recommendedName>
</protein>
<dbReference type="SUPFAM" id="SSF57879">
    <property type="entry name" value="Zinc domain conserved in yeast copper-regulated transcription factors"/>
    <property type="match status" value="1"/>
</dbReference>
<dbReference type="PANTHER" id="PTHR28088:SF9">
    <property type="entry name" value="TRANSCRIPTION FACTOR GRISEA, PUTATIVE (AFU_ORTHOLOGUE AFUA_1G13190)-RELATED"/>
    <property type="match status" value="1"/>
</dbReference>
<evidence type="ECO:0000256" key="2">
    <source>
        <dbReference type="ARBA" id="ARBA00022723"/>
    </source>
</evidence>
<evidence type="ECO:0000256" key="1">
    <source>
        <dbReference type="ARBA" id="ARBA00004123"/>
    </source>
</evidence>
<dbReference type="InterPro" id="IPR001083">
    <property type="entry name" value="Cu_fist_DNA-bd_dom"/>
</dbReference>
<evidence type="ECO:0000313" key="10">
    <source>
        <dbReference type="EMBL" id="GAB1315936.1"/>
    </source>
</evidence>
<dbReference type="Pfam" id="PF00649">
    <property type="entry name" value="Copper-fist"/>
    <property type="match status" value="1"/>
</dbReference>
<keyword evidence="4" id="KW-0186">Copper</keyword>
<evidence type="ECO:0000256" key="5">
    <source>
        <dbReference type="ARBA" id="ARBA00023015"/>
    </source>
</evidence>
<evidence type="ECO:0000256" key="3">
    <source>
        <dbReference type="ARBA" id="ARBA00022833"/>
    </source>
</evidence>
<comment type="subcellular location">
    <subcellularLocation>
        <location evidence="1">Nucleus</location>
    </subcellularLocation>
</comment>
<evidence type="ECO:0000256" key="6">
    <source>
        <dbReference type="ARBA" id="ARBA00023163"/>
    </source>
</evidence>
<feature type="region of interest" description="Disordered" evidence="8">
    <location>
        <begin position="224"/>
        <end position="275"/>
    </location>
</feature>
<dbReference type="SMART" id="SM00412">
    <property type="entry name" value="Cu_FIST"/>
    <property type="match status" value="1"/>
</dbReference>
<dbReference type="RefSeq" id="XP_070917667.1">
    <property type="nucleotide sequence ID" value="XM_071061566.1"/>
</dbReference>
<comment type="caution">
    <text evidence="10">The sequence shown here is derived from an EMBL/GenBank/DDBJ whole genome shotgun (WGS) entry which is preliminary data.</text>
</comment>
<dbReference type="PROSITE" id="PS50073">
    <property type="entry name" value="COPPER_FIST_2"/>
    <property type="match status" value="1"/>
</dbReference>
<keyword evidence="2" id="KW-0479">Metal-binding</keyword>
<proteinExistence type="predicted"/>
<feature type="region of interest" description="Disordered" evidence="8">
    <location>
        <begin position="78"/>
        <end position="120"/>
    </location>
</feature>
<keyword evidence="6" id="KW-0804">Transcription</keyword>
<organism evidence="10 11">
    <name type="scientific">Madurella fahalii</name>
    <dbReference type="NCBI Taxonomy" id="1157608"/>
    <lineage>
        <taxon>Eukaryota</taxon>
        <taxon>Fungi</taxon>
        <taxon>Dikarya</taxon>
        <taxon>Ascomycota</taxon>
        <taxon>Pezizomycotina</taxon>
        <taxon>Sordariomycetes</taxon>
        <taxon>Sordariomycetidae</taxon>
        <taxon>Sordariales</taxon>
        <taxon>Sordariales incertae sedis</taxon>
        <taxon>Madurella</taxon>
    </lineage>
</organism>
<feature type="region of interest" description="Disordered" evidence="8">
    <location>
        <begin position="489"/>
        <end position="545"/>
    </location>
</feature>
<accession>A0ABQ0GDU0</accession>
<dbReference type="SMART" id="SM01090">
    <property type="entry name" value="Copper-fist"/>
    <property type="match status" value="1"/>
</dbReference>
<keyword evidence="11" id="KW-1185">Reference proteome</keyword>
<dbReference type="InterPro" id="IPR051763">
    <property type="entry name" value="Copper_Homeo_Regul"/>
</dbReference>
<feature type="compositionally biased region" description="Low complexity" evidence="8">
    <location>
        <begin position="489"/>
        <end position="499"/>
    </location>
</feature>
<keyword evidence="5" id="KW-0805">Transcription regulation</keyword>
<evidence type="ECO:0000259" key="9">
    <source>
        <dbReference type="PROSITE" id="PS50073"/>
    </source>
</evidence>
<feature type="domain" description="Copper-fist" evidence="9">
    <location>
        <begin position="1"/>
        <end position="41"/>
    </location>
</feature>
<evidence type="ECO:0000256" key="7">
    <source>
        <dbReference type="ARBA" id="ARBA00023242"/>
    </source>
</evidence>
<keyword evidence="7" id="KW-0539">Nucleus</keyword>
<dbReference type="PRINTS" id="PR00617">
    <property type="entry name" value="COPPERFIST"/>
</dbReference>
<sequence length="594" mass="61922">MPIINGQKMACAPCIRGHRSTKCNHFNERVMVPVRKPGRPLSTCPCPPARPCACGSVRVAIPKKQKCACPSEATTEACSTEEHSPAETSSPSRPSFRVAKSGSASKTRTRKQSFDATNLERMDPGSLNWIAMPDSNGSANGMAMVDSEDQTSPHDLNGFGHRTGLVPAGPGSPYAVPQSPSYGTPMPYSVGFQYAPSAQLHHGIKMEDSGFVRTPNGFSPLMPPPPFPHGNHASPSVSIPSHPAVLSPSLLPKANGSTSGDGGCCSNKPEEPPNNVTTPQHGYGQPYVPHVQSPAVAKVNGGTSGAGSCCSSKAAPPVSLIMPVSQQGYGQSYIPQAQPPVNMKANGTTSGGGSCCCNEAKEHPPASPNIVSAPQQGYGQPYMAQFQTPVNIKPQDGSFQYPTVLTYPADYGSWQQPINPAIWQQVVSRTSGAMGTPVLPATNGDTGDVVASHQCSCGEGCQCIGCLAHPFNAQMYQYVNDAYRARTNNGSVSGSSSNSPIAGPIPETRPADLNGGARQTPTPAAGPDSPLDAQTPSDGTSGREEEALSTTDYCFVDLPMWGICGGDLVSCPCGDSCECVGCLVHNNPLPQMQG</sequence>
<gene>
    <name evidence="10" type="ORF">MFIFM68171_06146</name>
</gene>
<dbReference type="GeneID" id="98176889"/>
<evidence type="ECO:0000313" key="11">
    <source>
        <dbReference type="Proteomes" id="UP001628179"/>
    </source>
</evidence>
<evidence type="ECO:0000256" key="4">
    <source>
        <dbReference type="ARBA" id="ARBA00023008"/>
    </source>
</evidence>
<keyword evidence="3" id="KW-0862">Zinc</keyword>
<evidence type="ECO:0000256" key="8">
    <source>
        <dbReference type="SAM" id="MobiDB-lite"/>
    </source>
</evidence>
<name>A0ABQ0GDU0_9PEZI</name>
<dbReference type="Gene3D" id="3.90.430.10">
    <property type="entry name" value="Copper fist DNA-binding domain"/>
    <property type="match status" value="1"/>
</dbReference>